<keyword evidence="1" id="KW-1133">Transmembrane helix</keyword>
<name>A0A9D1P801_9FIRM</name>
<dbReference type="EMBL" id="DVOT01000084">
    <property type="protein sequence ID" value="HIV27274.1"/>
    <property type="molecule type" value="Genomic_DNA"/>
</dbReference>
<reference evidence="2" key="1">
    <citation type="submission" date="2020-10" db="EMBL/GenBank/DDBJ databases">
        <authorList>
            <person name="Gilroy R."/>
        </authorList>
    </citation>
    <scope>NUCLEOTIDE SEQUENCE</scope>
    <source>
        <strain evidence="2">CHK183-6373</strain>
    </source>
</reference>
<evidence type="ECO:0000313" key="2">
    <source>
        <dbReference type="EMBL" id="HIV27274.1"/>
    </source>
</evidence>
<proteinExistence type="predicted"/>
<organism evidence="2 3">
    <name type="scientific">Candidatus Ornithocaccomicrobium faecavium</name>
    <dbReference type="NCBI Taxonomy" id="2840890"/>
    <lineage>
        <taxon>Bacteria</taxon>
        <taxon>Bacillati</taxon>
        <taxon>Bacillota</taxon>
        <taxon>Clostridia</taxon>
        <taxon>Candidatus Ornithocaccomicrobium</taxon>
    </lineage>
</organism>
<sequence>MSSLVYGRNPIAESRYTCTVLNARRNLYTISLGSPLYEDILFYHKEEGFVISKDVIYLRMELFPEGYEYRHPGYAWDERFFALFDAEHPYSQKWILYPSLDNASSKLLCASAIVGDTYEVYVVIPVDIAALLEMLMPQYSGSIIALDAEGRCMSGNGEMYQQLVFDEKGAIATDAAGRQYLYSVADSFCGVHLLVLKPYSAAEGAGAGLRMSFVVMLVFVILSTLALSLLMTFLQSRPLSGILRLLFGASQSVLSAYDWTVISGKIEQLLSDNHALHEKRLGQIRETKKYMRDALFAHTEDPDAIVARMERLGMKPRDSFFLLTFFFASTEDCARATNGITARFPEAFSCSIVDGRSLVILVRCGDICETDAQERLLSLRNACARQGVQKPCVALDAIPELGCADIFYREQLMTMEIAEEDARERVMHISNDIFGEQDIFYPTALEQQIVSGVLSGSEAQVASAFEILCQENFTLRRITDMKSRLLVERLAMTISAPLLRMTSLPDEIKLNTLRAIRPFRESPAI</sequence>
<keyword evidence="1" id="KW-0472">Membrane</keyword>
<keyword evidence="1" id="KW-0812">Transmembrane</keyword>
<dbReference type="AlphaFoldDB" id="A0A9D1P801"/>
<evidence type="ECO:0000313" key="3">
    <source>
        <dbReference type="Proteomes" id="UP000886884"/>
    </source>
</evidence>
<accession>A0A9D1P801</accession>
<reference evidence="2" key="2">
    <citation type="journal article" date="2021" name="PeerJ">
        <title>Extensive microbial diversity within the chicken gut microbiome revealed by metagenomics and culture.</title>
        <authorList>
            <person name="Gilroy R."/>
            <person name="Ravi A."/>
            <person name="Getino M."/>
            <person name="Pursley I."/>
            <person name="Horton D.L."/>
            <person name="Alikhan N.F."/>
            <person name="Baker D."/>
            <person name="Gharbi K."/>
            <person name="Hall N."/>
            <person name="Watson M."/>
            <person name="Adriaenssens E.M."/>
            <person name="Foster-Nyarko E."/>
            <person name="Jarju S."/>
            <person name="Secka A."/>
            <person name="Antonio M."/>
            <person name="Oren A."/>
            <person name="Chaudhuri R.R."/>
            <person name="La Ragione R."/>
            <person name="Hildebrand F."/>
            <person name="Pallen M.J."/>
        </authorList>
    </citation>
    <scope>NUCLEOTIDE SEQUENCE</scope>
    <source>
        <strain evidence="2">CHK183-6373</strain>
    </source>
</reference>
<comment type="caution">
    <text evidence="2">The sequence shown here is derived from an EMBL/GenBank/DDBJ whole genome shotgun (WGS) entry which is preliminary data.</text>
</comment>
<evidence type="ECO:0000256" key="1">
    <source>
        <dbReference type="SAM" id="Phobius"/>
    </source>
</evidence>
<dbReference type="Proteomes" id="UP000886884">
    <property type="component" value="Unassembled WGS sequence"/>
</dbReference>
<gene>
    <name evidence="2" type="ORF">IAA64_04855</name>
</gene>
<feature type="transmembrane region" description="Helical" evidence="1">
    <location>
        <begin position="213"/>
        <end position="234"/>
    </location>
</feature>
<protein>
    <submittedName>
        <fullName evidence="2">Uncharacterized protein</fullName>
    </submittedName>
</protein>